<evidence type="ECO:0000256" key="3">
    <source>
        <dbReference type="SAM" id="Phobius"/>
    </source>
</evidence>
<keyword evidence="3" id="KW-1133">Transmembrane helix</keyword>
<dbReference type="GO" id="GO:0000506">
    <property type="term" value="C:glycosylphosphatidylinositol-N-acetylglucosaminyltransferase (GPI-GnT) complex"/>
    <property type="evidence" value="ECO:0007669"/>
    <property type="project" value="InterPro"/>
</dbReference>
<evidence type="ECO:0000259" key="4">
    <source>
        <dbReference type="Pfam" id="PF10181"/>
    </source>
</evidence>
<dbReference type="InterPro" id="IPR044215">
    <property type="entry name" value="PIG-H"/>
</dbReference>
<comment type="similarity">
    <text evidence="2">Belongs to the PIGH family.</text>
</comment>
<accession>A0A0M8N7Y5</accession>
<dbReference type="AlphaFoldDB" id="A0A0M8N7Y5"/>
<reference evidence="5 6" key="1">
    <citation type="submission" date="2015-07" db="EMBL/GenBank/DDBJ databases">
        <title>The genome of the fungus Escovopsis weberi, a specialized disease agent of ant agriculture.</title>
        <authorList>
            <person name="de Man T.J."/>
            <person name="Stajich J.E."/>
            <person name="Kubicek C.P."/>
            <person name="Chenthamara K."/>
            <person name="Atanasova L."/>
            <person name="Druzhinina I.S."/>
            <person name="Birnbaum S."/>
            <person name="Barribeau S.M."/>
            <person name="Teiling C."/>
            <person name="Suen G."/>
            <person name="Currie C."/>
            <person name="Gerardo N.M."/>
        </authorList>
    </citation>
    <scope>NUCLEOTIDE SEQUENCE [LARGE SCALE GENOMIC DNA]</scope>
</reference>
<keyword evidence="3" id="KW-0472">Membrane</keyword>
<dbReference type="GO" id="GO:0016757">
    <property type="term" value="F:glycosyltransferase activity"/>
    <property type="evidence" value="ECO:0007669"/>
    <property type="project" value="UniProtKB-KW"/>
</dbReference>
<dbReference type="STRING" id="150374.A0A0M8N7Y5"/>
<evidence type="ECO:0000256" key="2">
    <source>
        <dbReference type="ARBA" id="ARBA00009610"/>
    </source>
</evidence>
<dbReference type="OrthoDB" id="6256716at2759"/>
<keyword evidence="6" id="KW-1185">Reference proteome</keyword>
<comment type="pathway">
    <text evidence="1">Glycolipid biosynthesis; glycosylphosphatidylinositol-anchor biosynthesis.</text>
</comment>
<keyword evidence="3" id="KW-0812">Transmembrane</keyword>
<dbReference type="InterPro" id="IPR019328">
    <property type="entry name" value="PIGH-H_dom"/>
</dbReference>
<keyword evidence="5" id="KW-0808">Transferase</keyword>
<evidence type="ECO:0000313" key="5">
    <source>
        <dbReference type="EMBL" id="KOS21831.1"/>
    </source>
</evidence>
<protein>
    <submittedName>
        <fullName evidence="5">Phosphatidylinositol N-acetylglucosaminyltransferase subunit gpi15</fullName>
    </submittedName>
</protein>
<evidence type="ECO:0000313" key="6">
    <source>
        <dbReference type="Proteomes" id="UP000053831"/>
    </source>
</evidence>
<dbReference type="EMBL" id="LGSR01000006">
    <property type="protein sequence ID" value="KOS21831.1"/>
    <property type="molecule type" value="Genomic_DNA"/>
</dbReference>
<dbReference type="GO" id="GO:0006506">
    <property type="term" value="P:GPI anchor biosynthetic process"/>
    <property type="evidence" value="ECO:0007669"/>
    <property type="project" value="UniProtKB-UniPathway"/>
</dbReference>
<keyword evidence="5" id="KW-0328">Glycosyltransferase</keyword>
<name>A0A0M8N7Y5_ESCWE</name>
<dbReference type="PANTHER" id="PTHR15231:SF1">
    <property type="entry name" value="PHOSPHATIDYLINOSITOL N-ACETYLGLUCOSAMINYLTRANSFERASE SUBUNIT H"/>
    <property type="match status" value="1"/>
</dbReference>
<organism evidence="5 6">
    <name type="scientific">Escovopsis weberi</name>
    <dbReference type="NCBI Taxonomy" id="150374"/>
    <lineage>
        <taxon>Eukaryota</taxon>
        <taxon>Fungi</taxon>
        <taxon>Dikarya</taxon>
        <taxon>Ascomycota</taxon>
        <taxon>Pezizomycotina</taxon>
        <taxon>Sordariomycetes</taxon>
        <taxon>Hypocreomycetidae</taxon>
        <taxon>Hypocreales</taxon>
        <taxon>Hypocreaceae</taxon>
        <taxon>Escovopsis</taxon>
    </lineage>
</organism>
<dbReference type="PANTHER" id="PTHR15231">
    <property type="entry name" value="PHOSPHATIDYLINOSITOL N-ACETYLGLUCOSAMINYLTRANSFERASE SUBUNIT H"/>
    <property type="match status" value="1"/>
</dbReference>
<comment type="caution">
    <text evidence="5">The sequence shown here is derived from an EMBL/GenBank/DDBJ whole genome shotgun (WGS) entry which is preliminary data.</text>
</comment>
<feature type="transmembrane region" description="Helical" evidence="3">
    <location>
        <begin position="34"/>
        <end position="58"/>
    </location>
</feature>
<dbReference type="Proteomes" id="UP000053831">
    <property type="component" value="Unassembled WGS sequence"/>
</dbReference>
<feature type="domain" description="Phosphatidylinositol N-acetylglucosaminyltransferase subunit H conserved" evidence="4">
    <location>
        <begin position="132"/>
        <end position="197"/>
    </location>
</feature>
<dbReference type="Pfam" id="PF10181">
    <property type="entry name" value="PIG-H"/>
    <property type="match status" value="1"/>
</dbReference>
<dbReference type="UniPathway" id="UPA00196"/>
<proteinExistence type="inferred from homology"/>
<sequence length="229" mass="25087">MLTTAPRLRIRRPSPTTAEFSVTTLPPSTLPLRLLLLLLLLLRLLLTLATVLVLYALWVAHRARFPAASAPMCPPAPASLPASVLCALEAFQATRPGVLLARAAAAVPAPLLLPAAALGLYALSLRVHAEESLLVLRGLGVQTSEAPATYLARAATRFIPTEKIQDIFVNEAFRGFEVRYYLVVVVEGEEDVVVVFPGLLPRRRIVEAVWRGVRECLYEENKVHIQDSR</sequence>
<gene>
    <name evidence="5" type="ORF">ESCO_002152</name>
</gene>
<evidence type="ECO:0000256" key="1">
    <source>
        <dbReference type="ARBA" id="ARBA00004687"/>
    </source>
</evidence>